<evidence type="ECO:0000313" key="3">
    <source>
        <dbReference type="EMBL" id="KAF4358956.1"/>
    </source>
</evidence>
<dbReference type="InterPro" id="IPR025836">
    <property type="entry name" value="Zn_knuckle_CX2CX4HX4C"/>
</dbReference>
<name>A0A7J6EKZ8_CANSA</name>
<dbReference type="InterPro" id="IPR040256">
    <property type="entry name" value="At4g02000-like"/>
</dbReference>
<comment type="caution">
    <text evidence="3">The sequence shown here is derived from an EMBL/GenBank/DDBJ whole genome shotgun (WGS) entry which is preliminary data.</text>
</comment>
<organism evidence="3 4">
    <name type="scientific">Cannabis sativa</name>
    <name type="common">Hemp</name>
    <name type="synonym">Marijuana</name>
    <dbReference type="NCBI Taxonomy" id="3483"/>
    <lineage>
        <taxon>Eukaryota</taxon>
        <taxon>Viridiplantae</taxon>
        <taxon>Streptophyta</taxon>
        <taxon>Embryophyta</taxon>
        <taxon>Tracheophyta</taxon>
        <taxon>Spermatophyta</taxon>
        <taxon>Magnoliopsida</taxon>
        <taxon>eudicotyledons</taxon>
        <taxon>Gunneridae</taxon>
        <taxon>Pentapetalae</taxon>
        <taxon>rosids</taxon>
        <taxon>fabids</taxon>
        <taxon>Rosales</taxon>
        <taxon>Cannabaceae</taxon>
        <taxon>Cannabis</taxon>
    </lineage>
</organism>
<keyword evidence="4" id="KW-1185">Reference proteome</keyword>
<dbReference type="EMBL" id="JAATIQ010000372">
    <property type="protein sequence ID" value="KAF4358956.1"/>
    <property type="molecule type" value="Genomic_DNA"/>
</dbReference>
<dbReference type="AlphaFoldDB" id="A0A7J6EKZ8"/>
<protein>
    <recommendedName>
        <fullName evidence="2">Zinc knuckle CX2CX4HX4C domain-containing protein</fullName>
    </recommendedName>
</protein>
<feature type="region of interest" description="Disordered" evidence="1">
    <location>
        <begin position="386"/>
        <end position="427"/>
    </location>
</feature>
<reference evidence="3 4" key="1">
    <citation type="journal article" date="2020" name="bioRxiv">
        <title>Sequence and annotation of 42 cannabis genomes reveals extensive copy number variation in cannabinoid synthesis and pathogen resistance genes.</title>
        <authorList>
            <person name="Mckernan K.J."/>
            <person name="Helbert Y."/>
            <person name="Kane L.T."/>
            <person name="Ebling H."/>
            <person name="Zhang L."/>
            <person name="Liu B."/>
            <person name="Eaton Z."/>
            <person name="Mclaughlin S."/>
            <person name="Kingan S."/>
            <person name="Baybayan P."/>
            <person name="Concepcion G."/>
            <person name="Jordan M."/>
            <person name="Riva A."/>
            <person name="Barbazuk W."/>
            <person name="Harkins T."/>
        </authorList>
    </citation>
    <scope>NUCLEOTIDE SEQUENCE [LARGE SCALE GENOMIC DNA]</scope>
    <source>
        <strain evidence="4">cv. Jamaican Lion 4</strain>
        <tissue evidence="3">Leaf</tissue>
    </source>
</reference>
<feature type="domain" description="Zinc knuckle CX2CX4HX4C" evidence="2">
    <location>
        <begin position="120"/>
        <end position="155"/>
    </location>
</feature>
<proteinExistence type="predicted"/>
<dbReference type="PANTHER" id="PTHR31286:SF178">
    <property type="entry name" value="DUF4283 DOMAIN-CONTAINING PROTEIN"/>
    <property type="match status" value="1"/>
</dbReference>
<feature type="compositionally biased region" description="Basic and acidic residues" evidence="1">
    <location>
        <begin position="416"/>
        <end position="426"/>
    </location>
</feature>
<dbReference type="Pfam" id="PF14392">
    <property type="entry name" value="zf-CCHC_4"/>
    <property type="match status" value="1"/>
</dbReference>
<evidence type="ECO:0000256" key="1">
    <source>
        <dbReference type="SAM" id="MobiDB-lite"/>
    </source>
</evidence>
<evidence type="ECO:0000259" key="2">
    <source>
        <dbReference type="Pfam" id="PF14392"/>
    </source>
</evidence>
<accession>A0A7J6EKZ8</accession>
<gene>
    <name evidence="3" type="ORF">G4B88_018805</name>
</gene>
<dbReference type="Proteomes" id="UP000583929">
    <property type="component" value="Unassembled WGS sequence"/>
</dbReference>
<evidence type="ECO:0000313" key="4">
    <source>
        <dbReference type="Proteomes" id="UP000583929"/>
    </source>
</evidence>
<sequence length="553" mass="61003">MEHSLAGSNSFRFMFENDSVCKRVSEHGPWCVKGNMLVLLSWSFGFGVKVLAFNSIRFWVQIHSLPHDYFSRVNANLLGALAGKVEFIELDETTPITWKRWIRVLVEVDVCKPQSCGFFFKLPYGVNQWIQLKYEKLENFRYMCGMWGHQWRDCKLESPVTVLNETNSPFPLFGPWMNTHSLYTNCFSGKVRVPPCLVEEEENVAEGVSLDLNDEPPTVVPELAASGPPAFTVPCARRSTLRSIRGRCSSGRGGAQVRRAWRPKPSAAVKGNDATLGVPSLSPQLGFEKEPAPLLISEDFLNCSETGDVVGIRGLKGTKSLVNPISLTGVVGRLTNDIGGPNMVVQKSKDNGPLSKTCGDPSRQRLGLSINGIKILTKNISSIGGSGSCTMEPRLDNREANLDGDGGSRLPTHDQNQSDHFDEKRALFTRTKTTPVKKRRLDVDTHSLKIVPKWNMRRVKCVVRDFPRGVGPRGIDPPMSWEHDGFGNAEEPSIDEGNSPNMLSAGCSQHVDKLVSAGQSLTAWKARARLADIAIPSKNHILINDKGSPARLG</sequence>
<dbReference type="PANTHER" id="PTHR31286">
    <property type="entry name" value="GLYCINE-RICH CELL WALL STRUCTURAL PROTEIN 1.8-LIKE"/>
    <property type="match status" value="1"/>
</dbReference>